<reference evidence="2 3" key="1">
    <citation type="submission" date="2018-11" db="EMBL/GenBank/DDBJ databases">
        <authorList>
            <person name="Mardanov A.V."/>
            <person name="Ravin N.V."/>
            <person name="Dedysh S.N."/>
        </authorList>
    </citation>
    <scope>NUCLEOTIDE SEQUENCE [LARGE SCALE GENOMIC DNA]</scope>
    <source>
        <strain evidence="2 3">AF10</strain>
    </source>
</reference>
<keyword evidence="3" id="KW-1185">Reference proteome</keyword>
<feature type="transmembrane region" description="Helical" evidence="1">
    <location>
        <begin position="6"/>
        <end position="26"/>
    </location>
</feature>
<name>A0A4Q0T6K5_9BACT</name>
<feature type="transmembrane region" description="Helical" evidence="1">
    <location>
        <begin position="90"/>
        <end position="111"/>
    </location>
</feature>
<keyword evidence="1" id="KW-0472">Membrane</keyword>
<dbReference type="RefSeq" id="WP_128911791.1">
    <property type="nucleotide sequence ID" value="NZ_RDSM01000001.1"/>
</dbReference>
<keyword evidence="1" id="KW-1133">Transmembrane helix</keyword>
<gene>
    <name evidence="2" type="ORF">GRAN_0959</name>
</gene>
<sequence>MHMAPGTSGIGVAIAVPIAIWILSYYTKIHDLYNFDPNGIPGAFEPFLAKYLKITEVIIGLATGSIVLLVGSSALHGQAGHLPWFYASPLYLLAFCVLYGLAFSVWLTFHYEDYQHRGRHTKAAYALCETLGFASLFCFVLGYLWLIYRVTS</sequence>
<accession>A0A4Q0T6K5</accession>
<feature type="transmembrane region" description="Helical" evidence="1">
    <location>
        <begin position="57"/>
        <end position="78"/>
    </location>
</feature>
<evidence type="ECO:0000313" key="3">
    <source>
        <dbReference type="Proteomes" id="UP000289437"/>
    </source>
</evidence>
<protein>
    <submittedName>
        <fullName evidence="2">Uncharacterized protein</fullName>
    </submittedName>
</protein>
<evidence type="ECO:0000256" key="1">
    <source>
        <dbReference type="SAM" id="Phobius"/>
    </source>
</evidence>
<reference evidence="3" key="2">
    <citation type="submission" date="2019-02" db="EMBL/GenBank/DDBJ databases">
        <title>Granulicella sibirica sp. nov., a psychrotolerant acidobacterium isolated from an organic soil layer in forested tundra, West Siberia.</title>
        <authorList>
            <person name="Oshkin I.Y."/>
            <person name="Kulichevskaya I.S."/>
            <person name="Rijpstra W.I.C."/>
            <person name="Sinninghe Damste J.S."/>
            <person name="Rakitin A.L."/>
            <person name="Ravin N.V."/>
            <person name="Dedysh S.N."/>
        </authorList>
    </citation>
    <scope>NUCLEOTIDE SEQUENCE [LARGE SCALE GENOMIC DNA]</scope>
    <source>
        <strain evidence="3">AF10</strain>
    </source>
</reference>
<proteinExistence type="predicted"/>
<evidence type="ECO:0000313" key="2">
    <source>
        <dbReference type="EMBL" id="RXH57649.1"/>
    </source>
</evidence>
<keyword evidence="1" id="KW-0812">Transmembrane</keyword>
<feature type="transmembrane region" description="Helical" evidence="1">
    <location>
        <begin position="123"/>
        <end position="148"/>
    </location>
</feature>
<dbReference type="OrthoDB" id="9849195at2"/>
<organism evidence="2 3">
    <name type="scientific">Granulicella sibirica</name>
    <dbReference type="NCBI Taxonomy" id="2479048"/>
    <lineage>
        <taxon>Bacteria</taxon>
        <taxon>Pseudomonadati</taxon>
        <taxon>Acidobacteriota</taxon>
        <taxon>Terriglobia</taxon>
        <taxon>Terriglobales</taxon>
        <taxon>Acidobacteriaceae</taxon>
        <taxon>Granulicella</taxon>
    </lineage>
</organism>
<dbReference type="EMBL" id="RDSM01000001">
    <property type="protein sequence ID" value="RXH57649.1"/>
    <property type="molecule type" value="Genomic_DNA"/>
</dbReference>
<dbReference type="AlphaFoldDB" id="A0A4Q0T6K5"/>
<comment type="caution">
    <text evidence="2">The sequence shown here is derived from an EMBL/GenBank/DDBJ whole genome shotgun (WGS) entry which is preliminary data.</text>
</comment>
<dbReference type="Proteomes" id="UP000289437">
    <property type="component" value="Unassembled WGS sequence"/>
</dbReference>